<feature type="region of interest" description="Disordered" evidence="1">
    <location>
        <begin position="26"/>
        <end position="45"/>
    </location>
</feature>
<reference evidence="2 3" key="1">
    <citation type="journal article" date="2014" name="Agronomy (Basel)">
        <title>A Draft Genome Sequence for Ensete ventricosum, the Drought-Tolerant Tree Against Hunger.</title>
        <authorList>
            <person name="Harrison J."/>
            <person name="Moore K.A."/>
            <person name="Paszkiewicz K."/>
            <person name="Jones T."/>
            <person name="Grant M."/>
            <person name="Ambacheew D."/>
            <person name="Muzemil S."/>
            <person name="Studholme D.J."/>
        </authorList>
    </citation>
    <scope>NUCLEOTIDE SEQUENCE [LARGE SCALE GENOMIC DNA]</scope>
</reference>
<accession>A0A426ZIG2</accession>
<evidence type="ECO:0000313" key="3">
    <source>
        <dbReference type="Proteomes" id="UP000287651"/>
    </source>
</evidence>
<protein>
    <submittedName>
        <fullName evidence="2">Uncharacterized protein</fullName>
    </submittedName>
</protein>
<dbReference type="AlphaFoldDB" id="A0A426ZIG2"/>
<dbReference type="EMBL" id="AMZH03006463">
    <property type="protein sequence ID" value="RRT63777.1"/>
    <property type="molecule type" value="Genomic_DNA"/>
</dbReference>
<sequence>MGLHVTKGRGGLSLCGRTEATAICTNQTQDEDETSPPPASLGIFGVRWVRREPAAELSDRDVDPEDVQSSVPLKEPAPSDLSAAMPLSTSRLRSQADASGRADRKLGSCQAWSRKLTFDASLPYCVGVSETRDDVVADREGKLQPVMATFLQGKPHDALGVWSHRKWEDDVRPSGRDD</sequence>
<name>A0A426ZIG2_ENSVE</name>
<feature type="compositionally biased region" description="Polar residues" evidence="1">
    <location>
        <begin position="87"/>
        <end position="97"/>
    </location>
</feature>
<organism evidence="2 3">
    <name type="scientific">Ensete ventricosum</name>
    <name type="common">Abyssinian banana</name>
    <name type="synonym">Musa ensete</name>
    <dbReference type="NCBI Taxonomy" id="4639"/>
    <lineage>
        <taxon>Eukaryota</taxon>
        <taxon>Viridiplantae</taxon>
        <taxon>Streptophyta</taxon>
        <taxon>Embryophyta</taxon>
        <taxon>Tracheophyta</taxon>
        <taxon>Spermatophyta</taxon>
        <taxon>Magnoliopsida</taxon>
        <taxon>Liliopsida</taxon>
        <taxon>Zingiberales</taxon>
        <taxon>Musaceae</taxon>
        <taxon>Ensete</taxon>
    </lineage>
</organism>
<dbReference type="Proteomes" id="UP000287651">
    <property type="component" value="Unassembled WGS sequence"/>
</dbReference>
<evidence type="ECO:0000313" key="2">
    <source>
        <dbReference type="EMBL" id="RRT63777.1"/>
    </source>
</evidence>
<feature type="region of interest" description="Disordered" evidence="1">
    <location>
        <begin position="54"/>
        <end position="105"/>
    </location>
</feature>
<evidence type="ECO:0000256" key="1">
    <source>
        <dbReference type="SAM" id="MobiDB-lite"/>
    </source>
</evidence>
<proteinExistence type="predicted"/>
<comment type="caution">
    <text evidence="2">The sequence shown here is derived from an EMBL/GenBank/DDBJ whole genome shotgun (WGS) entry which is preliminary data.</text>
</comment>
<gene>
    <name evidence="2" type="ORF">B296_00005797</name>
</gene>